<reference evidence="2 3" key="1">
    <citation type="journal article" date="2011" name="J. Bacteriol.">
        <title>Genome sequence of strain IMCC3088, a proteorhodopsin-containing marine bacterium belonging to the OM60/NOR5 clade.</title>
        <authorList>
            <person name="Jang Y."/>
            <person name="Oh H.M."/>
            <person name="Kang I."/>
            <person name="Lee K."/>
            <person name="Yang S.J."/>
            <person name="Cho J.C."/>
        </authorList>
    </citation>
    <scope>NUCLEOTIDE SEQUENCE [LARGE SCALE GENOMIC DNA]</scope>
    <source>
        <strain evidence="2 3">IMCC3088</strain>
    </source>
</reference>
<proteinExistence type="predicted"/>
<accession>F3L432</accession>
<dbReference type="AlphaFoldDB" id="F3L432"/>
<evidence type="ECO:0000256" key="1">
    <source>
        <dbReference type="SAM" id="MobiDB-lite"/>
    </source>
</evidence>
<feature type="region of interest" description="Disordered" evidence="1">
    <location>
        <begin position="13"/>
        <end position="39"/>
    </location>
</feature>
<comment type="caution">
    <text evidence="2">The sequence shown here is derived from an EMBL/GenBank/DDBJ whole genome shotgun (WGS) entry which is preliminary data.</text>
</comment>
<name>F3L432_9GAMM</name>
<protein>
    <submittedName>
        <fullName evidence="2">Uncharacterized protein</fullName>
    </submittedName>
</protein>
<dbReference type="STRING" id="2518989.IMCC3088_2413"/>
<gene>
    <name evidence="2" type="ORF">IMCC3088_2413</name>
</gene>
<keyword evidence="3" id="KW-1185">Reference proteome</keyword>
<dbReference type="EMBL" id="AEIG01000074">
    <property type="protein sequence ID" value="EGG28919.1"/>
    <property type="molecule type" value="Genomic_DNA"/>
</dbReference>
<organism evidence="2 3">
    <name type="scientific">Aequoribacter fuscus</name>
    <dbReference type="NCBI Taxonomy" id="2518989"/>
    <lineage>
        <taxon>Bacteria</taxon>
        <taxon>Pseudomonadati</taxon>
        <taxon>Pseudomonadota</taxon>
        <taxon>Gammaproteobacteria</taxon>
        <taxon>Cellvibrionales</taxon>
        <taxon>Halieaceae</taxon>
        <taxon>Aequoribacter</taxon>
    </lineage>
</organism>
<evidence type="ECO:0000313" key="3">
    <source>
        <dbReference type="Proteomes" id="UP000005615"/>
    </source>
</evidence>
<evidence type="ECO:0000313" key="2">
    <source>
        <dbReference type="EMBL" id="EGG28919.1"/>
    </source>
</evidence>
<feature type="compositionally biased region" description="Polar residues" evidence="1">
    <location>
        <begin position="13"/>
        <end position="26"/>
    </location>
</feature>
<sequence length="39" mass="4185">MLLATTGVTISANSALSNTPNDQQQPWHDEASALRAKVF</sequence>
<dbReference type="Proteomes" id="UP000005615">
    <property type="component" value="Unassembled WGS sequence"/>
</dbReference>